<evidence type="ECO:0000256" key="1">
    <source>
        <dbReference type="SAM" id="SignalP"/>
    </source>
</evidence>
<reference evidence="2" key="1">
    <citation type="submission" date="2023-11" db="EMBL/GenBank/DDBJ databases">
        <title>Genome assemblies of two species of porcelain crab, Petrolisthes cinctipes and Petrolisthes manimaculis (Anomura: Porcellanidae).</title>
        <authorList>
            <person name="Angst P."/>
        </authorList>
    </citation>
    <scope>NUCLEOTIDE SEQUENCE</scope>
    <source>
        <strain evidence="2">PB745_02</strain>
        <tissue evidence="2">Gill</tissue>
    </source>
</reference>
<dbReference type="InterPro" id="IPR011024">
    <property type="entry name" value="G_crystallin-like"/>
</dbReference>
<feature type="chain" id="PRO_5042118492" evidence="1">
    <location>
        <begin position="17"/>
        <end position="241"/>
    </location>
</feature>
<gene>
    <name evidence="2" type="ORF">Pmani_030270</name>
</gene>
<keyword evidence="1" id="KW-0732">Signal</keyword>
<name>A0AAE1TTM7_9EUCA</name>
<dbReference type="EMBL" id="JAWZYT010003664">
    <property type="protein sequence ID" value="KAK4297302.1"/>
    <property type="molecule type" value="Genomic_DNA"/>
</dbReference>
<comment type="caution">
    <text evidence="2">The sequence shown here is derived from an EMBL/GenBank/DDBJ whole genome shotgun (WGS) entry which is preliminary data.</text>
</comment>
<dbReference type="Proteomes" id="UP001292094">
    <property type="component" value="Unassembled WGS sequence"/>
</dbReference>
<protein>
    <submittedName>
        <fullName evidence="2">Uncharacterized protein</fullName>
    </submittedName>
</protein>
<keyword evidence="3" id="KW-1185">Reference proteome</keyword>
<feature type="signal peptide" evidence="1">
    <location>
        <begin position="1"/>
        <end position="16"/>
    </location>
</feature>
<evidence type="ECO:0000313" key="3">
    <source>
        <dbReference type="Proteomes" id="UP001292094"/>
    </source>
</evidence>
<dbReference type="AlphaFoldDB" id="A0AAE1TTM7"/>
<organism evidence="2 3">
    <name type="scientific">Petrolisthes manimaculis</name>
    <dbReference type="NCBI Taxonomy" id="1843537"/>
    <lineage>
        <taxon>Eukaryota</taxon>
        <taxon>Metazoa</taxon>
        <taxon>Ecdysozoa</taxon>
        <taxon>Arthropoda</taxon>
        <taxon>Crustacea</taxon>
        <taxon>Multicrustacea</taxon>
        <taxon>Malacostraca</taxon>
        <taxon>Eumalacostraca</taxon>
        <taxon>Eucarida</taxon>
        <taxon>Decapoda</taxon>
        <taxon>Pleocyemata</taxon>
        <taxon>Anomura</taxon>
        <taxon>Galatheoidea</taxon>
        <taxon>Porcellanidae</taxon>
        <taxon>Petrolisthes</taxon>
    </lineage>
</organism>
<accession>A0AAE1TTM7</accession>
<dbReference type="SUPFAM" id="SSF49695">
    <property type="entry name" value="gamma-Crystallin-like"/>
    <property type="match status" value="1"/>
</dbReference>
<sequence>MKLLFLLACVVGAALASDVTKAGGKYCTCYSEQNGAGYFYTFTEYCQDLYTYDFDNAIDSSTVTGLWMFYENVDFNAYAAGRVYWAHGIDFSLNFPFDYVDMTSSLRFAGSPTCLNCDTFTLYDGFDFNGAEYYGVSDTYDLGPLDAKASSIVLTGYSAWTFYEGYSFTGYSVCLFPDTFHTDGPDGLTLDLGMFPDVTQVSLYDNAVRSVRIGCYTENIVKAVPIKAEFKSDKGAWGYLN</sequence>
<evidence type="ECO:0000313" key="2">
    <source>
        <dbReference type="EMBL" id="KAK4297302.1"/>
    </source>
</evidence>
<dbReference type="Gene3D" id="2.60.20.10">
    <property type="entry name" value="Crystallins"/>
    <property type="match status" value="2"/>
</dbReference>
<proteinExistence type="predicted"/>